<dbReference type="PANTHER" id="PTHR43877">
    <property type="entry name" value="AMINOALKYLPHOSPHONATE N-ACETYLTRANSFERASE-RELATED-RELATED"/>
    <property type="match status" value="1"/>
</dbReference>
<dbReference type="EMBL" id="QRAP01000002">
    <property type="protein sequence ID" value="RDK95685.1"/>
    <property type="molecule type" value="Genomic_DNA"/>
</dbReference>
<organism evidence="4 5">
    <name type="scientific">Enterobacillus tribolii</name>
    <dbReference type="NCBI Taxonomy" id="1487935"/>
    <lineage>
        <taxon>Bacteria</taxon>
        <taxon>Pseudomonadati</taxon>
        <taxon>Pseudomonadota</taxon>
        <taxon>Gammaproteobacteria</taxon>
        <taxon>Enterobacterales</taxon>
        <taxon>Hafniaceae</taxon>
        <taxon>Enterobacillus</taxon>
    </lineage>
</organism>
<dbReference type="InterPro" id="IPR016181">
    <property type="entry name" value="Acyl_CoA_acyltransferase"/>
</dbReference>
<keyword evidence="5" id="KW-1185">Reference proteome</keyword>
<dbReference type="OrthoDB" id="9797826at2"/>
<evidence type="ECO:0000313" key="4">
    <source>
        <dbReference type="EMBL" id="RDK95685.1"/>
    </source>
</evidence>
<name>A0A370R198_9GAMM</name>
<dbReference type="PANTHER" id="PTHR43877:SF2">
    <property type="entry name" value="AMINOALKYLPHOSPHONATE N-ACETYLTRANSFERASE-RELATED"/>
    <property type="match status" value="1"/>
</dbReference>
<evidence type="ECO:0000256" key="2">
    <source>
        <dbReference type="ARBA" id="ARBA00023315"/>
    </source>
</evidence>
<keyword evidence="2" id="KW-0012">Acyltransferase</keyword>
<dbReference type="PROSITE" id="PS51186">
    <property type="entry name" value="GNAT"/>
    <property type="match status" value="1"/>
</dbReference>
<dbReference type="SUPFAM" id="SSF55729">
    <property type="entry name" value="Acyl-CoA N-acyltransferases (Nat)"/>
    <property type="match status" value="1"/>
</dbReference>
<dbReference type="RefSeq" id="WP_115457430.1">
    <property type="nucleotide sequence ID" value="NZ_QRAP01000002.1"/>
</dbReference>
<evidence type="ECO:0000256" key="1">
    <source>
        <dbReference type="ARBA" id="ARBA00022679"/>
    </source>
</evidence>
<gene>
    <name evidence="4" type="ORF">C8D90_102166</name>
</gene>
<dbReference type="CDD" id="cd04301">
    <property type="entry name" value="NAT_SF"/>
    <property type="match status" value="1"/>
</dbReference>
<proteinExistence type="predicted"/>
<dbReference type="Proteomes" id="UP000254848">
    <property type="component" value="Unassembled WGS sequence"/>
</dbReference>
<dbReference type="NCBIfam" id="NF007530">
    <property type="entry name" value="PRK10146.1"/>
    <property type="match status" value="1"/>
</dbReference>
<comment type="caution">
    <text evidence="4">The sequence shown here is derived from an EMBL/GenBank/DDBJ whole genome shotgun (WGS) entry which is preliminary data.</text>
</comment>
<protein>
    <submittedName>
        <fullName evidence="4">GNAT family acetyltransferase</fullName>
    </submittedName>
</protein>
<accession>A0A370R198</accession>
<dbReference type="Gene3D" id="3.40.630.30">
    <property type="match status" value="1"/>
</dbReference>
<evidence type="ECO:0000313" key="5">
    <source>
        <dbReference type="Proteomes" id="UP000254848"/>
    </source>
</evidence>
<reference evidence="4 5" key="1">
    <citation type="submission" date="2018-07" db="EMBL/GenBank/DDBJ databases">
        <title>Genomic Encyclopedia of Type Strains, Phase IV (KMG-IV): sequencing the most valuable type-strain genomes for metagenomic binning, comparative biology and taxonomic classification.</title>
        <authorList>
            <person name="Goeker M."/>
        </authorList>
    </citation>
    <scope>NUCLEOTIDE SEQUENCE [LARGE SCALE GENOMIC DNA]</scope>
    <source>
        <strain evidence="4 5">DSM 103736</strain>
    </source>
</reference>
<dbReference type="AlphaFoldDB" id="A0A370R198"/>
<evidence type="ECO:0000259" key="3">
    <source>
        <dbReference type="PROSITE" id="PS51186"/>
    </source>
</evidence>
<dbReference type="Pfam" id="PF00583">
    <property type="entry name" value="Acetyltransf_1"/>
    <property type="match status" value="1"/>
</dbReference>
<sequence>MHDSSPITLRAATSADTEYVYALICELEQTRFDFHRFSAGYLNNLADPHLYYALAWEHDRPLGFISLHLQFHLHHANWIAEIQELVVAADARGKGVGKRLLGWAETTARKQGAEQTELSTSVRRHDAHRFYQREGYKNTHLRFTKPLPGE</sequence>
<feature type="domain" description="N-acetyltransferase" evidence="3">
    <location>
        <begin position="7"/>
        <end position="150"/>
    </location>
</feature>
<dbReference type="InterPro" id="IPR050832">
    <property type="entry name" value="Bact_Acetyltransf"/>
</dbReference>
<dbReference type="GO" id="GO:0016747">
    <property type="term" value="F:acyltransferase activity, transferring groups other than amino-acyl groups"/>
    <property type="evidence" value="ECO:0007669"/>
    <property type="project" value="InterPro"/>
</dbReference>
<dbReference type="InterPro" id="IPR000182">
    <property type="entry name" value="GNAT_dom"/>
</dbReference>
<keyword evidence="1 4" id="KW-0808">Transferase</keyword>